<proteinExistence type="predicted"/>
<sequence>MRIHCPALLLTSCLPSRQQQPRTPNIAASCLLLAALGLQ</sequence>
<dbReference type="EMBL" id="GBRH01279767">
    <property type="protein sequence ID" value="JAD18128.1"/>
    <property type="molecule type" value="Transcribed_RNA"/>
</dbReference>
<evidence type="ECO:0000313" key="1">
    <source>
        <dbReference type="EMBL" id="JAD18128.1"/>
    </source>
</evidence>
<reference evidence="1" key="1">
    <citation type="submission" date="2014-09" db="EMBL/GenBank/DDBJ databases">
        <authorList>
            <person name="Magalhaes I.L.F."/>
            <person name="Oliveira U."/>
            <person name="Santos F.R."/>
            <person name="Vidigal T.H.D.A."/>
            <person name="Brescovit A.D."/>
            <person name="Santos A.J."/>
        </authorList>
    </citation>
    <scope>NUCLEOTIDE SEQUENCE</scope>
    <source>
        <tissue evidence="1">Shoot tissue taken approximately 20 cm above the soil surface</tissue>
    </source>
</reference>
<reference evidence="1" key="2">
    <citation type="journal article" date="2015" name="Data Brief">
        <title>Shoot transcriptome of the giant reed, Arundo donax.</title>
        <authorList>
            <person name="Barrero R.A."/>
            <person name="Guerrero F.D."/>
            <person name="Moolhuijzen P."/>
            <person name="Goolsby J.A."/>
            <person name="Tidwell J."/>
            <person name="Bellgard S.E."/>
            <person name="Bellgard M.I."/>
        </authorList>
    </citation>
    <scope>NUCLEOTIDE SEQUENCE</scope>
    <source>
        <tissue evidence="1">Shoot tissue taken approximately 20 cm above the soil surface</tissue>
    </source>
</reference>
<organism evidence="1">
    <name type="scientific">Arundo donax</name>
    <name type="common">Giant reed</name>
    <name type="synonym">Donax arundinaceus</name>
    <dbReference type="NCBI Taxonomy" id="35708"/>
    <lineage>
        <taxon>Eukaryota</taxon>
        <taxon>Viridiplantae</taxon>
        <taxon>Streptophyta</taxon>
        <taxon>Embryophyta</taxon>
        <taxon>Tracheophyta</taxon>
        <taxon>Spermatophyta</taxon>
        <taxon>Magnoliopsida</taxon>
        <taxon>Liliopsida</taxon>
        <taxon>Poales</taxon>
        <taxon>Poaceae</taxon>
        <taxon>PACMAD clade</taxon>
        <taxon>Arundinoideae</taxon>
        <taxon>Arundineae</taxon>
        <taxon>Arundo</taxon>
    </lineage>
</organism>
<accession>A0A0A8XZG7</accession>
<protein>
    <submittedName>
        <fullName evidence="1">Uncharacterized protein</fullName>
    </submittedName>
</protein>
<dbReference type="AlphaFoldDB" id="A0A0A8XZG7"/>
<name>A0A0A8XZG7_ARUDO</name>